<dbReference type="Gene3D" id="1.20.58.70">
    <property type="match status" value="1"/>
</dbReference>
<evidence type="ECO:0000313" key="6">
    <source>
        <dbReference type="Proteomes" id="UP000509510"/>
    </source>
</evidence>
<feature type="region of interest" description="Disordered" evidence="2">
    <location>
        <begin position="51"/>
        <end position="74"/>
    </location>
</feature>
<dbReference type="GeneID" id="55992225"/>
<feature type="transmembrane region" description="Helical" evidence="3">
    <location>
        <begin position="260"/>
        <end position="280"/>
    </location>
</feature>
<keyword evidence="3" id="KW-1133">Transmembrane helix</keyword>
<dbReference type="GO" id="GO:0006887">
    <property type="term" value="P:exocytosis"/>
    <property type="evidence" value="ECO:0007669"/>
    <property type="project" value="TreeGrafter"/>
</dbReference>
<dbReference type="GO" id="GO:0048278">
    <property type="term" value="P:vesicle docking"/>
    <property type="evidence" value="ECO:0007669"/>
    <property type="project" value="TreeGrafter"/>
</dbReference>
<comment type="similarity">
    <text evidence="1">Belongs to the syntaxin family.</text>
</comment>
<dbReference type="EMBL" id="CP055899">
    <property type="protein sequence ID" value="QKX57607.1"/>
    <property type="molecule type" value="Genomic_DNA"/>
</dbReference>
<keyword evidence="3" id="KW-0472">Membrane</keyword>
<organism evidence="5 6">
    <name type="scientific">Talaromyces rugulosus</name>
    <name type="common">Penicillium rugulosum</name>
    <dbReference type="NCBI Taxonomy" id="121627"/>
    <lineage>
        <taxon>Eukaryota</taxon>
        <taxon>Fungi</taxon>
        <taxon>Dikarya</taxon>
        <taxon>Ascomycota</taxon>
        <taxon>Pezizomycotina</taxon>
        <taxon>Eurotiomycetes</taxon>
        <taxon>Eurotiomycetidae</taxon>
        <taxon>Eurotiales</taxon>
        <taxon>Trichocomaceae</taxon>
        <taxon>Talaromyces</taxon>
        <taxon>Talaromyces sect. Islandici</taxon>
    </lineage>
</organism>
<dbReference type="KEGG" id="trg:TRUGW13939_04725"/>
<dbReference type="GO" id="GO:0005484">
    <property type="term" value="F:SNAP receptor activity"/>
    <property type="evidence" value="ECO:0007669"/>
    <property type="project" value="TreeGrafter"/>
</dbReference>
<dbReference type="PANTHER" id="PTHR19957">
    <property type="entry name" value="SYNTAXIN"/>
    <property type="match status" value="1"/>
</dbReference>
<dbReference type="GO" id="GO:0031201">
    <property type="term" value="C:SNARE complex"/>
    <property type="evidence" value="ECO:0007669"/>
    <property type="project" value="TreeGrafter"/>
</dbReference>
<dbReference type="PANTHER" id="PTHR19957:SF380">
    <property type="entry name" value="SYNTAXIN FAMILY PROTEIN"/>
    <property type="match status" value="1"/>
</dbReference>
<dbReference type="GO" id="GO:0006906">
    <property type="term" value="P:vesicle fusion"/>
    <property type="evidence" value="ECO:0007669"/>
    <property type="project" value="TreeGrafter"/>
</dbReference>
<keyword evidence="6" id="KW-1185">Reference proteome</keyword>
<accession>A0A7H8QUG3</accession>
<dbReference type="Gene3D" id="1.20.5.110">
    <property type="match status" value="1"/>
</dbReference>
<dbReference type="InterPro" id="IPR010989">
    <property type="entry name" value="SNARE"/>
</dbReference>
<dbReference type="GO" id="GO:0000149">
    <property type="term" value="F:SNARE binding"/>
    <property type="evidence" value="ECO:0007669"/>
    <property type="project" value="TreeGrafter"/>
</dbReference>
<evidence type="ECO:0000313" key="5">
    <source>
        <dbReference type="EMBL" id="QKX57607.1"/>
    </source>
</evidence>
<dbReference type="InterPro" id="IPR045242">
    <property type="entry name" value="Syntaxin"/>
</dbReference>
<name>A0A7H8QUG3_TALRU</name>
<gene>
    <name evidence="5" type="ORF">TRUGW13939_04725</name>
</gene>
<evidence type="ECO:0000256" key="1">
    <source>
        <dbReference type="ARBA" id="ARBA00009063"/>
    </source>
</evidence>
<dbReference type="AlphaFoldDB" id="A0A7H8QUG3"/>
<dbReference type="PROSITE" id="PS50192">
    <property type="entry name" value="T_SNARE"/>
    <property type="match status" value="1"/>
</dbReference>
<keyword evidence="3" id="KW-0812">Transmembrane</keyword>
<dbReference type="SMART" id="SM00397">
    <property type="entry name" value="t_SNARE"/>
    <property type="match status" value="1"/>
</dbReference>
<dbReference type="RefSeq" id="XP_035343785.1">
    <property type="nucleotide sequence ID" value="XM_035487892.1"/>
</dbReference>
<dbReference type="GO" id="GO:0012505">
    <property type="term" value="C:endomembrane system"/>
    <property type="evidence" value="ECO:0007669"/>
    <property type="project" value="TreeGrafter"/>
</dbReference>
<evidence type="ECO:0000256" key="3">
    <source>
        <dbReference type="SAM" id="Phobius"/>
    </source>
</evidence>
<protein>
    <recommendedName>
        <fullName evidence="4">t-SNARE coiled-coil homology domain-containing protein</fullName>
    </recommendedName>
</protein>
<dbReference type="InterPro" id="IPR000727">
    <property type="entry name" value="T_SNARE_dom"/>
</dbReference>
<dbReference type="Proteomes" id="UP000509510">
    <property type="component" value="Chromosome II"/>
</dbReference>
<evidence type="ECO:0000259" key="4">
    <source>
        <dbReference type="PROSITE" id="PS50192"/>
    </source>
</evidence>
<sequence length="290" mass="32717">MTDYYRNVDLEQGHTYELQYTSSNPTAILNKCRDINTEIAKLRQKRERQLHAAQQAVLDSTNSATDQQTRRKLDNVESEITAALRQTRDMVADLKHKLRSNPDGSAAVHTQVGLLGRNLQEEVKQMRKSQMVFDRTLREQVRRRYEIANPDATAEEIDSGVEGVISGQTQAFQIQGARRQEASDAQAAVANRSVAIRKIEQDLIELSHLSQEVAILVQQQEPLVDDINKNAQDTAENTAKANDHLVKAIFSARNARKYKWYILFVCLLILAIVIAVPIAWCEINHACGAK</sequence>
<evidence type="ECO:0000256" key="2">
    <source>
        <dbReference type="SAM" id="MobiDB-lite"/>
    </source>
</evidence>
<reference evidence="6" key="1">
    <citation type="submission" date="2020-06" db="EMBL/GenBank/DDBJ databases">
        <title>A chromosome-scale genome assembly of Talaromyces rugulosus W13939.</title>
        <authorList>
            <person name="Wang B."/>
            <person name="Guo L."/>
            <person name="Ye K."/>
            <person name="Wang L."/>
        </authorList>
    </citation>
    <scope>NUCLEOTIDE SEQUENCE [LARGE SCALE GENOMIC DNA]</scope>
    <source>
        <strain evidence="6">W13939</strain>
    </source>
</reference>
<feature type="compositionally biased region" description="Polar residues" evidence="2">
    <location>
        <begin position="57"/>
        <end position="67"/>
    </location>
</feature>
<dbReference type="GO" id="GO:0006886">
    <property type="term" value="P:intracellular protein transport"/>
    <property type="evidence" value="ECO:0007669"/>
    <property type="project" value="TreeGrafter"/>
</dbReference>
<dbReference type="SUPFAM" id="SSF47661">
    <property type="entry name" value="t-snare proteins"/>
    <property type="match status" value="1"/>
</dbReference>
<proteinExistence type="inferred from homology"/>
<dbReference type="GO" id="GO:0005886">
    <property type="term" value="C:plasma membrane"/>
    <property type="evidence" value="ECO:0007669"/>
    <property type="project" value="TreeGrafter"/>
</dbReference>
<dbReference type="Pfam" id="PF05739">
    <property type="entry name" value="SNARE"/>
    <property type="match status" value="1"/>
</dbReference>
<dbReference type="OrthoDB" id="10255013at2759"/>
<feature type="domain" description="T-SNARE coiled-coil homology" evidence="4">
    <location>
        <begin position="186"/>
        <end position="248"/>
    </location>
</feature>